<feature type="domain" description="RCK C-terminal" evidence="5">
    <location>
        <begin position="164"/>
        <end position="252"/>
    </location>
</feature>
<dbReference type="AlphaFoldDB" id="A0A643JVS7"/>
<sequence>MPYRNTDHRLDEIDRRILHALMDDARNTSASALAAEAGVSGATIRNRIHKLEDVGIIRGYTAQVDFELAGGKLANLYLCDVPLTERQALAHEARAIPGVINVRTLMTGRRNLHVLAVGDNTSDLRRVARQLTDIGIHVEDEDLLEEELFAPYSPFDPDDGEQAPEANDFISLTGNASVVEVTVQSGAAIANLALEDAAKQGILDEETLVIAIERGDLELTPHGDTVIQPDDIVTVLSRTGGDADALSAFREAEPESTTQSSTHD</sequence>
<keyword evidence="3" id="KW-0804">Transcription</keyword>
<dbReference type="GO" id="GO:0008324">
    <property type="term" value="F:monoatomic cation transmembrane transporter activity"/>
    <property type="evidence" value="ECO:0007669"/>
    <property type="project" value="InterPro"/>
</dbReference>
<dbReference type="InterPro" id="IPR000485">
    <property type="entry name" value="AsnC-type_HTH_dom"/>
</dbReference>
<dbReference type="Gene3D" id="1.10.10.10">
    <property type="entry name" value="Winged helix-like DNA-binding domain superfamily/Winged helix DNA-binding domain"/>
    <property type="match status" value="1"/>
</dbReference>
<organism evidence="6">
    <name type="scientific">Haloferax sp. CBA1149</name>
    <dbReference type="NCBI Taxonomy" id="2650753"/>
    <lineage>
        <taxon>Archaea</taxon>
        <taxon>Methanobacteriati</taxon>
        <taxon>Methanobacteriota</taxon>
        <taxon>Stenosarchaea group</taxon>
        <taxon>Halobacteria</taxon>
        <taxon>Halobacteriales</taxon>
        <taxon>Haloferacaceae</taxon>
        <taxon>Haloferax</taxon>
    </lineage>
</organism>
<dbReference type="PROSITE" id="PS51202">
    <property type="entry name" value="RCK_C"/>
    <property type="match status" value="1"/>
</dbReference>
<keyword evidence="1" id="KW-0805">Transcription regulation</keyword>
<dbReference type="GO" id="GO:0005829">
    <property type="term" value="C:cytosol"/>
    <property type="evidence" value="ECO:0007669"/>
    <property type="project" value="TreeGrafter"/>
</dbReference>
<dbReference type="SUPFAM" id="SSF116726">
    <property type="entry name" value="TrkA C-terminal domain-like"/>
    <property type="match status" value="1"/>
</dbReference>
<name>A0A643JVS7_9EURY</name>
<evidence type="ECO:0000256" key="1">
    <source>
        <dbReference type="ARBA" id="ARBA00023015"/>
    </source>
</evidence>
<dbReference type="GO" id="GO:0043565">
    <property type="term" value="F:sequence-specific DNA binding"/>
    <property type="evidence" value="ECO:0007669"/>
    <property type="project" value="InterPro"/>
</dbReference>
<dbReference type="PANTHER" id="PTHR30154">
    <property type="entry name" value="LEUCINE-RESPONSIVE REGULATORY PROTEIN"/>
    <property type="match status" value="1"/>
</dbReference>
<dbReference type="SUPFAM" id="SSF46785">
    <property type="entry name" value="Winged helix' DNA-binding domain"/>
    <property type="match status" value="1"/>
</dbReference>
<dbReference type="RefSeq" id="WP_151134439.1">
    <property type="nucleotide sequence ID" value="NZ_VZUS01000001.1"/>
</dbReference>
<dbReference type="CDD" id="cd00090">
    <property type="entry name" value="HTH_ARSR"/>
    <property type="match status" value="1"/>
</dbReference>
<dbReference type="SMART" id="SM00344">
    <property type="entry name" value="HTH_ASNC"/>
    <property type="match status" value="1"/>
</dbReference>
<dbReference type="EMBL" id="VZUS01000001">
    <property type="protein sequence ID" value="KAB1186602.1"/>
    <property type="molecule type" value="Genomic_DNA"/>
</dbReference>
<evidence type="ECO:0000259" key="4">
    <source>
        <dbReference type="PROSITE" id="PS50956"/>
    </source>
</evidence>
<dbReference type="PROSITE" id="PS50956">
    <property type="entry name" value="HTH_ASNC_2"/>
    <property type="match status" value="1"/>
</dbReference>
<dbReference type="InterPro" id="IPR011991">
    <property type="entry name" value="ArsR-like_HTH"/>
</dbReference>
<evidence type="ECO:0000313" key="6">
    <source>
        <dbReference type="EMBL" id="KAB1186602.1"/>
    </source>
</evidence>
<protein>
    <submittedName>
        <fullName evidence="6">AsnC family transcriptional regulator</fullName>
    </submittedName>
</protein>
<feature type="domain" description="HTH asnC-type" evidence="4">
    <location>
        <begin position="10"/>
        <end position="73"/>
    </location>
</feature>
<dbReference type="Pfam" id="PF13404">
    <property type="entry name" value="HTH_AsnC-type"/>
    <property type="match status" value="1"/>
</dbReference>
<dbReference type="Gene3D" id="3.30.70.1450">
    <property type="entry name" value="Regulator of K+ conductance, C-terminal domain"/>
    <property type="match status" value="1"/>
</dbReference>
<dbReference type="InterPro" id="IPR036390">
    <property type="entry name" value="WH_DNA-bd_sf"/>
</dbReference>
<keyword evidence="2" id="KW-0238">DNA-binding</keyword>
<dbReference type="InterPro" id="IPR036721">
    <property type="entry name" value="RCK_C_sf"/>
</dbReference>
<evidence type="ECO:0000256" key="3">
    <source>
        <dbReference type="ARBA" id="ARBA00023163"/>
    </source>
</evidence>
<dbReference type="GO" id="GO:0043200">
    <property type="term" value="P:response to amino acid"/>
    <property type="evidence" value="ECO:0007669"/>
    <property type="project" value="TreeGrafter"/>
</dbReference>
<proteinExistence type="predicted"/>
<evidence type="ECO:0000256" key="2">
    <source>
        <dbReference type="ARBA" id="ARBA00023125"/>
    </source>
</evidence>
<accession>A0A643JVS7</accession>
<dbReference type="PANTHER" id="PTHR30154:SF34">
    <property type="entry name" value="TRANSCRIPTIONAL REGULATOR AZLB"/>
    <property type="match status" value="1"/>
</dbReference>
<dbReference type="InterPro" id="IPR006037">
    <property type="entry name" value="RCK_C"/>
</dbReference>
<reference evidence="6" key="1">
    <citation type="submission" date="2019-09" db="EMBL/GenBank/DDBJ databases">
        <title>Genomic analysis of Haloferax sp. CBA1149.</title>
        <authorList>
            <person name="Roh S.W."/>
        </authorList>
    </citation>
    <scope>NUCLEOTIDE SEQUENCE</scope>
    <source>
        <strain evidence="6">CBA1149</strain>
    </source>
</reference>
<dbReference type="PRINTS" id="PR00033">
    <property type="entry name" value="HTHASNC"/>
</dbReference>
<evidence type="ECO:0000259" key="5">
    <source>
        <dbReference type="PROSITE" id="PS51202"/>
    </source>
</evidence>
<comment type="caution">
    <text evidence="6">The sequence shown here is derived from an EMBL/GenBank/DDBJ whole genome shotgun (WGS) entry which is preliminary data.</text>
</comment>
<dbReference type="InterPro" id="IPR036388">
    <property type="entry name" value="WH-like_DNA-bd_sf"/>
</dbReference>
<dbReference type="Pfam" id="PF02080">
    <property type="entry name" value="TrkA_C"/>
    <property type="match status" value="1"/>
</dbReference>
<dbReference type="InterPro" id="IPR019888">
    <property type="entry name" value="Tscrpt_reg_AsnC-like"/>
</dbReference>
<dbReference type="GO" id="GO:0006813">
    <property type="term" value="P:potassium ion transport"/>
    <property type="evidence" value="ECO:0007669"/>
    <property type="project" value="InterPro"/>
</dbReference>
<gene>
    <name evidence="6" type="ORF">Hfx1149_00545</name>
</gene>